<dbReference type="AlphaFoldDB" id="A0A1H0J3A9"/>
<organism evidence="2 3">
    <name type="scientific">Nakamurella panacisegetis</name>
    <dbReference type="NCBI Taxonomy" id="1090615"/>
    <lineage>
        <taxon>Bacteria</taxon>
        <taxon>Bacillati</taxon>
        <taxon>Actinomycetota</taxon>
        <taxon>Actinomycetes</taxon>
        <taxon>Nakamurellales</taxon>
        <taxon>Nakamurellaceae</taxon>
        <taxon>Nakamurella</taxon>
    </lineage>
</organism>
<evidence type="ECO:0000313" key="2">
    <source>
        <dbReference type="EMBL" id="SDO38196.1"/>
    </source>
</evidence>
<protein>
    <submittedName>
        <fullName evidence="2">Uncharacterized protein</fullName>
    </submittedName>
</protein>
<gene>
    <name evidence="2" type="ORF">SAMN04515671_0761</name>
</gene>
<evidence type="ECO:0000256" key="1">
    <source>
        <dbReference type="SAM" id="MobiDB-lite"/>
    </source>
</evidence>
<name>A0A1H0J3A9_9ACTN</name>
<dbReference type="EMBL" id="LT629710">
    <property type="protein sequence ID" value="SDO38196.1"/>
    <property type="molecule type" value="Genomic_DNA"/>
</dbReference>
<accession>A0A1H0J3A9</accession>
<evidence type="ECO:0000313" key="3">
    <source>
        <dbReference type="Proteomes" id="UP000198741"/>
    </source>
</evidence>
<proteinExistence type="predicted"/>
<sequence length="67" mass="7369">MSYTRPSALPYGDQTPPVPHHDPTAPVEPHPEALPVPVQPETRGRWGDRVRRIAAVVSAAHEARVPF</sequence>
<dbReference type="Proteomes" id="UP000198741">
    <property type="component" value="Chromosome I"/>
</dbReference>
<feature type="compositionally biased region" description="Pro residues" evidence="1">
    <location>
        <begin position="26"/>
        <end position="38"/>
    </location>
</feature>
<keyword evidence="3" id="KW-1185">Reference proteome</keyword>
<reference evidence="2 3" key="1">
    <citation type="submission" date="2016-10" db="EMBL/GenBank/DDBJ databases">
        <authorList>
            <person name="de Groot N.N."/>
        </authorList>
    </citation>
    <scope>NUCLEOTIDE SEQUENCE [LARGE SCALE GENOMIC DNA]</scope>
    <source>
        <strain evidence="3">P4-7,KCTC 19426,CECT 7604</strain>
    </source>
</reference>
<feature type="region of interest" description="Disordered" evidence="1">
    <location>
        <begin position="1"/>
        <end position="43"/>
    </location>
</feature>